<evidence type="ECO:0000313" key="19">
    <source>
        <dbReference type="EMBL" id="QFI77057.1"/>
    </source>
</evidence>
<dbReference type="GO" id="GO:0005886">
    <property type="term" value="C:plasma membrane"/>
    <property type="evidence" value="ECO:0007669"/>
    <property type="project" value="UniProtKB-SubCell"/>
</dbReference>
<dbReference type="RefSeq" id="WP_151650439.1">
    <property type="nucleotide sequence ID" value="NZ_CP044543.1"/>
</dbReference>
<evidence type="ECO:0000313" key="20">
    <source>
        <dbReference type="Proteomes" id="UP000325641"/>
    </source>
</evidence>
<evidence type="ECO:0000256" key="10">
    <source>
        <dbReference type="ARBA" id="ARBA00022532"/>
    </source>
</evidence>
<evidence type="ECO:0000256" key="11">
    <source>
        <dbReference type="ARBA" id="ARBA00022617"/>
    </source>
</evidence>
<dbReference type="AlphaFoldDB" id="A0A5P6PFA9"/>
<protein>
    <recommendedName>
        <fullName evidence="6">Succinate dehydrogenase hydrophobic membrane anchor subunit</fullName>
    </recommendedName>
</protein>
<keyword evidence="7" id="KW-0813">Transport</keyword>
<dbReference type="GO" id="GO:0046872">
    <property type="term" value="F:metal ion binding"/>
    <property type="evidence" value="ECO:0007669"/>
    <property type="project" value="UniProtKB-KW"/>
</dbReference>
<evidence type="ECO:0000256" key="4">
    <source>
        <dbReference type="ARBA" id="ARBA00005163"/>
    </source>
</evidence>
<dbReference type="OrthoDB" id="9809280at2"/>
<keyword evidence="14" id="KW-0249">Electron transport</keyword>
<proteinExistence type="predicted"/>
<keyword evidence="16" id="KW-0408">Iron</keyword>
<dbReference type="EMBL" id="CP044543">
    <property type="protein sequence ID" value="QFI77057.1"/>
    <property type="molecule type" value="Genomic_DNA"/>
</dbReference>
<evidence type="ECO:0000256" key="5">
    <source>
        <dbReference type="ARBA" id="ARBA00011558"/>
    </source>
</evidence>
<comment type="function">
    <text evidence="2">Membrane-anchoring subunit of succinate dehydrogenase (SDH).</text>
</comment>
<keyword evidence="15 18" id="KW-1133">Transmembrane helix</keyword>
<accession>A0A5P6PFA9</accession>
<dbReference type="KEGG" id="bbet:F8237_02530"/>
<keyword evidence="9" id="KW-0997">Cell inner membrane</keyword>
<keyword evidence="13" id="KW-0479">Metal-binding</keyword>
<sequence>MRSPLGKALGLGSARNGTEDWLLERISAVALVPLTLWFTVSIVMHGGDDYATMVTWLKMPVTTILMTLLLIALFHHTALGLQVVIEDYVHSRIKLPALVGMRLGCLAMAVTGLVTMLKVAFGD</sequence>
<feature type="transmembrane region" description="Helical" evidence="18">
    <location>
        <begin position="97"/>
        <end position="121"/>
    </location>
</feature>
<dbReference type="GO" id="GO:0017004">
    <property type="term" value="P:cytochrome complex assembly"/>
    <property type="evidence" value="ECO:0007669"/>
    <property type="project" value="TreeGrafter"/>
</dbReference>
<evidence type="ECO:0000256" key="13">
    <source>
        <dbReference type="ARBA" id="ARBA00022723"/>
    </source>
</evidence>
<dbReference type="Pfam" id="PF01127">
    <property type="entry name" value="Sdh_cyt"/>
    <property type="match status" value="1"/>
</dbReference>
<dbReference type="UniPathway" id="UPA00223"/>
<evidence type="ECO:0000256" key="7">
    <source>
        <dbReference type="ARBA" id="ARBA00022448"/>
    </source>
</evidence>
<evidence type="ECO:0000256" key="16">
    <source>
        <dbReference type="ARBA" id="ARBA00023004"/>
    </source>
</evidence>
<evidence type="ECO:0000256" key="1">
    <source>
        <dbReference type="ARBA" id="ARBA00001971"/>
    </source>
</evidence>
<feature type="transmembrane region" description="Helical" evidence="18">
    <location>
        <begin position="64"/>
        <end position="85"/>
    </location>
</feature>
<dbReference type="InterPro" id="IPR000701">
    <property type="entry name" value="SuccDH_FuR_B_TM-su"/>
</dbReference>
<evidence type="ECO:0000256" key="15">
    <source>
        <dbReference type="ARBA" id="ARBA00022989"/>
    </source>
</evidence>
<evidence type="ECO:0000256" key="14">
    <source>
        <dbReference type="ARBA" id="ARBA00022982"/>
    </source>
</evidence>
<organism evidence="19 20">
    <name type="scientific">Bradyrhizobium betae</name>
    <dbReference type="NCBI Taxonomy" id="244734"/>
    <lineage>
        <taxon>Bacteria</taxon>
        <taxon>Pseudomonadati</taxon>
        <taxon>Pseudomonadota</taxon>
        <taxon>Alphaproteobacteria</taxon>
        <taxon>Hyphomicrobiales</taxon>
        <taxon>Nitrobacteraceae</taxon>
        <taxon>Bradyrhizobium</taxon>
    </lineage>
</organism>
<dbReference type="InterPro" id="IPR034804">
    <property type="entry name" value="SQR/QFR_C/D"/>
</dbReference>
<dbReference type="PANTHER" id="PTHR38689">
    <property type="entry name" value="SUCCINATE DEHYDROGENASE HYDROPHOBIC MEMBRANE ANCHOR SUBUNIT"/>
    <property type="match status" value="1"/>
</dbReference>
<dbReference type="GO" id="GO:0020037">
    <property type="term" value="F:heme binding"/>
    <property type="evidence" value="ECO:0007669"/>
    <property type="project" value="InterPro"/>
</dbReference>
<comment type="cofactor">
    <cofactor evidence="1">
        <name>heme</name>
        <dbReference type="ChEBI" id="CHEBI:30413"/>
    </cofactor>
</comment>
<comment type="subcellular location">
    <subcellularLocation>
        <location evidence="3">Cell inner membrane</location>
        <topology evidence="3">Multi-pass membrane protein</topology>
    </subcellularLocation>
</comment>
<keyword evidence="10" id="KW-0816">Tricarboxylic acid cycle</keyword>
<keyword evidence="8" id="KW-1003">Cell membrane</keyword>
<reference evidence="20" key="1">
    <citation type="submission" date="2019-10" db="EMBL/GenBank/DDBJ databases">
        <title>Complete Genome Sequence of Bradyrhizobium betae type strain PL7HG1T.</title>
        <authorList>
            <person name="Bromfield E.S.P."/>
            <person name="Cloutier S."/>
        </authorList>
    </citation>
    <scope>NUCLEOTIDE SEQUENCE [LARGE SCALE GENOMIC DNA]</scope>
    <source>
        <strain evidence="20">PL7HG1</strain>
    </source>
</reference>
<dbReference type="NCBIfam" id="TIGR02968">
    <property type="entry name" value="succ_dehyd_anc"/>
    <property type="match status" value="1"/>
</dbReference>
<gene>
    <name evidence="19" type="primary">sdhD</name>
    <name evidence="19" type="ORF">F8237_02530</name>
</gene>
<dbReference type="CDD" id="cd03495">
    <property type="entry name" value="SQR_TypeC_SdhD_like"/>
    <property type="match status" value="1"/>
</dbReference>
<evidence type="ECO:0000256" key="9">
    <source>
        <dbReference type="ARBA" id="ARBA00022519"/>
    </source>
</evidence>
<evidence type="ECO:0000256" key="2">
    <source>
        <dbReference type="ARBA" id="ARBA00004050"/>
    </source>
</evidence>
<comment type="subunit">
    <text evidence="5">Part of an enzyme complex containing four subunits: a flavoprotein, an iron-sulfur protein, plus two membrane-anchoring proteins, SdhC and SdhD.</text>
</comment>
<dbReference type="PANTHER" id="PTHR38689:SF1">
    <property type="entry name" value="SUCCINATE DEHYDROGENASE HYDROPHOBIC MEMBRANE ANCHOR SUBUNIT"/>
    <property type="match status" value="1"/>
</dbReference>
<keyword evidence="12 18" id="KW-0812">Transmembrane</keyword>
<dbReference type="GO" id="GO:0009055">
    <property type="term" value="F:electron transfer activity"/>
    <property type="evidence" value="ECO:0007669"/>
    <property type="project" value="TreeGrafter"/>
</dbReference>
<name>A0A5P6PFA9_9BRAD</name>
<dbReference type="Proteomes" id="UP000325641">
    <property type="component" value="Chromosome"/>
</dbReference>
<evidence type="ECO:0000256" key="3">
    <source>
        <dbReference type="ARBA" id="ARBA00004429"/>
    </source>
</evidence>
<evidence type="ECO:0000256" key="17">
    <source>
        <dbReference type="ARBA" id="ARBA00023136"/>
    </source>
</evidence>
<dbReference type="SUPFAM" id="SSF81343">
    <property type="entry name" value="Fumarate reductase respiratory complex transmembrane subunits"/>
    <property type="match status" value="1"/>
</dbReference>
<comment type="pathway">
    <text evidence="4">Carbohydrate metabolism; tricarboxylic acid cycle.</text>
</comment>
<dbReference type="InterPro" id="IPR014312">
    <property type="entry name" value="Succ_DH_anchor"/>
</dbReference>
<dbReference type="GO" id="GO:0006099">
    <property type="term" value="P:tricarboxylic acid cycle"/>
    <property type="evidence" value="ECO:0007669"/>
    <property type="project" value="UniProtKB-UniPathway"/>
</dbReference>
<evidence type="ECO:0000256" key="6">
    <source>
        <dbReference type="ARBA" id="ARBA00019425"/>
    </source>
</evidence>
<keyword evidence="11" id="KW-0349">Heme</keyword>
<feature type="transmembrane region" description="Helical" evidence="18">
    <location>
        <begin position="21"/>
        <end position="44"/>
    </location>
</feature>
<dbReference type="Gene3D" id="1.20.1300.10">
    <property type="entry name" value="Fumarate reductase/succinate dehydrogenase, transmembrane subunit"/>
    <property type="match status" value="1"/>
</dbReference>
<evidence type="ECO:0000256" key="18">
    <source>
        <dbReference type="SAM" id="Phobius"/>
    </source>
</evidence>
<keyword evidence="17 18" id="KW-0472">Membrane</keyword>
<evidence type="ECO:0000256" key="12">
    <source>
        <dbReference type="ARBA" id="ARBA00022692"/>
    </source>
</evidence>
<evidence type="ECO:0000256" key="8">
    <source>
        <dbReference type="ARBA" id="ARBA00022475"/>
    </source>
</evidence>